<dbReference type="AlphaFoldDB" id="A0A7S0YQK8"/>
<accession>A0A7S0YQK8</accession>
<feature type="signal peptide" evidence="1">
    <location>
        <begin position="1"/>
        <end position="26"/>
    </location>
</feature>
<organism evidence="2">
    <name type="scientific">Polytomella parva</name>
    <dbReference type="NCBI Taxonomy" id="51329"/>
    <lineage>
        <taxon>Eukaryota</taxon>
        <taxon>Viridiplantae</taxon>
        <taxon>Chlorophyta</taxon>
        <taxon>core chlorophytes</taxon>
        <taxon>Chlorophyceae</taxon>
        <taxon>CS clade</taxon>
        <taxon>Chlamydomonadales</taxon>
        <taxon>Chlamydomonadaceae</taxon>
        <taxon>Polytomella</taxon>
    </lineage>
</organism>
<keyword evidence="1" id="KW-0732">Signal</keyword>
<sequence>MVPKAFRSVSFKILIVLLGLLKSCYSETAVIYHLINAYDPHISNFVYFLREGILKGNTQTYLLSPETRLSLESKVRKFPSFVTHIKVPRSTSCTAYRDVLDRNMIPIGSFTYFFFIDSTVAGPFIPSHLASMVSWREVFTSRINHKVKMVGNAISCASSKPNSNVPHLYDNFFVTDSTGLAIIREGQAPLSLQSGAAASCSSMSQFLFDAGYSIDSLLTRYQGINWQDKRNWHCNHNIDPFGPYRYDGATIDPFEVVFYPYDETILNSYDTDVMKVKKYMLWRSGSISTQQRIESNEQLAHPSMHSFLQILYETARGKDCLDRTYCRNRKVGACEDEGLWKNYVYMEQFDRTWPDNAFRCKLVLDRSADGTMKFRRISTRENIVAHKEERDKGLVKAKLRGSQTALISDA</sequence>
<reference evidence="2" key="1">
    <citation type="submission" date="2021-01" db="EMBL/GenBank/DDBJ databases">
        <authorList>
            <person name="Corre E."/>
            <person name="Pelletier E."/>
            <person name="Niang G."/>
            <person name="Scheremetjew M."/>
            <person name="Finn R."/>
            <person name="Kale V."/>
            <person name="Holt S."/>
            <person name="Cochrane G."/>
            <person name="Meng A."/>
            <person name="Brown T."/>
            <person name="Cohen L."/>
        </authorList>
    </citation>
    <scope>NUCLEOTIDE SEQUENCE</scope>
    <source>
        <strain evidence="2">SAG 63-3</strain>
    </source>
</reference>
<evidence type="ECO:0000313" key="2">
    <source>
        <dbReference type="EMBL" id="CAD8791918.1"/>
    </source>
</evidence>
<gene>
    <name evidence="2" type="ORF">PPAR00522_LOCUS21527</name>
</gene>
<protein>
    <submittedName>
        <fullName evidence="2">Uncharacterized protein</fullName>
    </submittedName>
</protein>
<name>A0A7S0YQK8_9CHLO</name>
<dbReference type="EMBL" id="HBFM01032894">
    <property type="protein sequence ID" value="CAD8791918.1"/>
    <property type="molecule type" value="Transcribed_RNA"/>
</dbReference>
<feature type="chain" id="PRO_5030705661" evidence="1">
    <location>
        <begin position="27"/>
        <end position="410"/>
    </location>
</feature>
<proteinExistence type="predicted"/>
<evidence type="ECO:0000256" key="1">
    <source>
        <dbReference type="SAM" id="SignalP"/>
    </source>
</evidence>